<sequence length="166" mass="18259">METEKNLFFRANREFLIVVLSILAVSQAASVVPIDSSSVSVKHSGKDYAYTIQENHGIAIGPSPLIHQVPIVKTAAPSSEGVLHNQVDQKVGGQQDDEQIHGQGQERVQVIASGTIQGQLRPQEQLKAINYLPPTIGGYQLLPYNIPYPLTYPYGIHYPYNVIRIA</sequence>
<accession>A0ABQ9JF89</accession>
<gene>
    <name evidence="2" type="ORF">NQ317_016484</name>
</gene>
<feature type="signal peptide" evidence="1">
    <location>
        <begin position="1"/>
        <end position="28"/>
    </location>
</feature>
<reference evidence="2" key="1">
    <citation type="journal article" date="2023" name="Insect Mol. Biol.">
        <title>Genome sequencing provides insights into the evolution of gene families encoding plant cell wall-degrading enzymes in longhorned beetles.</title>
        <authorList>
            <person name="Shin N.R."/>
            <person name="Okamura Y."/>
            <person name="Kirsch R."/>
            <person name="Pauchet Y."/>
        </authorList>
    </citation>
    <scope>NUCLEOTIDE SEQUENCE</scope>
    <source>
        <strain evidence="2">MMC_N1</strain>
    </source>
</reference>
<feature type="chain" id="PRO_5047208611" evidence="1">
    <location>
        <begin position="29"/>
        <end position="166"/>
    </location>
</feature>
<proteinExistence type="predicted"/>
<evidence type="ECO:0000256" key="1">
    <source>
        <dbReference type="SAM" id="SignalP"/>
    </source>
</evidence>
<keyword evidence="1" id="KW-0732">Signal</keyword>
<protein>
    <submittedName>
        <fullName evidence="2">Uncharacterized protein</fullName>
    </submittedName>
</protein>
<evidence type="ECO:0000313" key="2">
    <source>
        <dbReference type="EMBL" id="KAJ8976885.1"/>
    </source>
</evidence>
<evidence type="ECO:0000313" key="3">
    <source>
        <dbReference type="Proteomes" id="UP001162164"/>
    </source>
</evidence>
<organism evidence="2 3">
    <name type="scientific">Molorchus minor</name>
    <dbReference type="NCBI Taxonomy" id="1323400"/>
    <lineage>
        <taxon>Eukaryota</taxon>
        <taxon>Metazoa</taxon>
        <taxon>Ecdysozoa</taxon>
        <taxon>Arthropoda</taxon>
        <taxon>Hexapoda</taxon>
        <taxon>Insecta</taxon>
        <taxon>Pterygota</taxon>
        <taxon>Neoptera</taxon>
        <taxon>Endopterygota</taxon>
        <taxon>Coleoptera</taxon>
        <taxon>Polyphaga</taxon>
        <taxon>Cucujiformia</taxon>
        <taxon>Chrysomeloidea</taxon>
        <taxon>Cerambycidae</taxon>
        <taxon>Lamiinae</taxon>
        <taxon>Monochamini</taxon>
        <taxon>Molorchus</taxon>
    </lineage>
</organism>
<dbReference type="Proteomes" id="UP001162164">
    <property type="component" value="Unassembled WGS sequence"/>
</dbReference>
<dbReference type="EMBL" id="JAPWTJ010000613">
    <property type="protein sequence ID" value="KAJ8976885.1"/>
    <property type="molecule type" value="Genomic_DNA"/>
</dbReference>
<keyword evidence="3" id="KW-1185">Reference proteome</keyword>
<name>A0ABQ9JF89_9CUCU</name>
<comment type="caution">
    <text evidence="2">The sequence shown here is derived from an EMBL/GenBank/DDBJ whole genome shotgun (WGS) entry which is preliminary data.</text>
</comment>